<evidence type="ECO:0000313" key="2">
    <source>
        <dbReference type="Proteomes" id="UP000504602"/>
    </source>
</evidence>
<sequence length="377" mass="40555">MGYTSDCGWNPAPVPGEFSTPPFPLIWYASETNILGLEISAVKDLVHQNNSMRAGSNNYLEAEDNFCALSSALSGRIIRRVHVFSGYTRCRYSNLTTDWFGYNFPVKLTSLSTYGTETPEPWLEPWDVSAGRGAGLTRSETSERCQTSSGAGAAAARLPAGQRGVSPRSRAPEQTGIDPSFSEAGVQKVPVQWLLLQAKAHLAAEETALGWALAAARNSLPKQRIQPSCPESQGRGRASSCPSPAPSRSTSAPLRETPKNQRSAARPLLPPGPGHLPAASSAQPSVLPGNSMGKIPQVKRNKSKETQPPMDAFSSRGLRQAKLAKCKLFSQSVQVSQGFSHLLLKKPPLQSCLVISQVMQDCISLILEESKLGTEDN</sequence>
<proteinExistence type="predicted"/>
<feature type="compositionally biased region" description="Low complexity" evidence="1">
    <location>
        <begin position="235"/>
        <end position="255"/>
    </location>
</feature>
<gene>
    <name evidence="3" type="primary">LOC115948905</name>
</gene>
<protein>
    <submittedName>
        <fullName evidence="3">Uncharacterized protein LOC115948905</fullName>
    </submittedName>
</protein>
<dbReference type="AlphaFoldDB" id="A0A8N5F3M7"/>
<dbReference type="RefSeq" id="XP_030920461.1">
    <property type="nucleotide sequence ID" value="XM_031064601.1"/>
</dbReference>
<organism evidence="2 3">
    <name type="scientific">Geospiza fortis</name>
    <name type="common">Medium ground-finch</name>
    <dbReference type="NCBI Taxonomy" id="48883"/>
    <lineage>
        <taxon>Eukaryota</taxon>
        <taxon>Metazoa</taxon>
        <taxon>Chordata</taxon>
        <taxon>Craniata</taxon>
        <taxon>Vertebrata</taxon>
        <taxon>Euteleostomi</taxon>
        <taxon>Archelosauria</taxon>
        <taxon>Archosauria</taxon>
        <taxon>Dinosauria</taxon>
        <taxon>Saurischia</taxon>
        <taxon>Theropoda</taxon>
        <taxon>Coelurosauria</taxon>
        <taxon>Aves</taxon>
        <taxon>Neognathae</taxon>
        <taxon>Neoaves</taxon>
        <taxon>Telluraves</taxon>
        <taxon>Australaves</taxon>
        <taxon>Passeriformes</taxon>
        <taxon>Thraupidae</taxon>
        <taxon>Geospiza</taxon>
    </lineage>
</organism>
<evidence type="ECO:0000313" key="3">
    <source>
        <dbReference type="RefSeq" id="XP_030920461.1"/>
    </source>
</evidence>
<name>A0A8N5F3M7_GEOFO</name>
<evidence type="ECO:0000256" key="1">
    <source>
        <dbReference type="SAM" id="MobiDB-lite"/>
    </source>
</evidence>
<dbReference type="GeneID" id="115948905"/>
<keyword evidence="2" id="KW-1185">Reference proteome</keyword>
<reference evidence="3" key="1">
    <citation type="submission" date="2025-08" db="UniProtKB">
        <authorList>
            <consortium name="RefSeq"/>
        </authorList>
    </citation>
    <scope>IDENTIFICATION</scope>
</reference>
<feature type="region of interest" description="Disordered" evidence="1">
    <location>
        <begin position="133"/>
        <end position="182"/>
    </location>
</feature>
<feature type="region of interest" description="Disordered" evidence="1">
    <location>
        <begin position="220"/>
        <end position="312"/>
    </location>
</feature>
<dbReference type="Proteomes" id="UP000504602">
    <property type="component" value="Unplaced"/>
</dbReference>
<accession>A0A8N5F3M7</accession>